<name>A0A6G1DC31_9ORYZ</name>
<dbReference type="AlphaFoldDB" id="A0A6G1DC31"/>
<reference evidence="1 2" key="1">
    <citation type="submission" date="2019-11" db="EMBL/GenBank/DDBJ databases">
        <title>Whole genome sequence of Oryza granulata.</title>
        <authorList>
            <person name="Li W."/>
        </authorList>
    </citation>
    <scope>NUCLEOTIDE SEQUENCE [LARGE SCALE GENOMIC DNA]</scope>
    <source>
        <strain evidence="2">cv. Menghai</strain>
        <tissue evidence="1">Leaf</tissue>
    </source>
</reference>
<protein>
    <submittedName>
        <fullName evidence="1">Uncharacterized protein</fullName>
    </submittedName>
</protein>
<sequence length="97" mass="9469">MPLTSVTKDLAPIAEDPATTAEGAPAFVAVATTEGDTTAPAEVSPTAFADVDETAGQPTLPTGVTEDLASTAEGPATIADGDPIAAVDLAAMAVDDD</sequence>
<evidence type="ECO:0000313" key="1">
    <source>
        <dbReference type="EMBL" id="KAF0910345.1"/>
    </source>
</evidence>
<gene>
    <name evidence="1" type="ORF">E2562_001525</name>
</gene>
<accession>A0A6G1DC31</accession>
<dbReference type="Proteomes" id="UP000479710">
    <property type="component" value="Unassembled WGS sequence"/>
</dbReference>
<dbReference type="EMBL" id="SPHZ02000006">
    <property type="protein sequence ID" value="KAF0910345.1"/>
    <property type="molecule type" value="Genomic_DNA"/>
</dbReference>
<evidence type="ECO:0000313" key="2">
    <source>
        <dbReference type="Proteomes" id="UP000479710"/>
    </source>
</evidence>
<keyword evidence="2" id="KW-1185">Reference proteome</keyword>
<comment type="caution">
    <text evidence="1">The sequence shown here is derived from an EMBL/GenBank/DDBJ whole genome shotgun (WGS) entry which is preliminary data.</text>
</comment>
<proteinExistence type="predicted"/>
<organism evidence="1 2">
    <name type="scientific">Oryza meyeriana var. granulata</name>
    <dbReference type="NCBI Taxonomy" id="110450"/>
    <lineage>
        <taxon>Eukaryota</taxon>
        <taxon>Viridiplantae</taxon>
        <taxon>Streptophyta</taxon>
        <taxon>Embryophyta</taxon>
        <taxon>Tracheophyta</taxon>
        <taxon>Spermatophyta</taxon>
        <taxon>Magnoliopsida</taxon>
        <taxon>Liliopsida</taxon>
        <taxon>Poales</taxon>
        <taxon>Poaceae</taxon>
        <taxon>BOP clade</taxon>
        <taxon>Oryzoideae</taxon>
        <taxon>Oryzeae</taxon>
        <taxon>Oryzinae</taxon>
        <taxon>Oryza</taxon>
        <taxon>Oryza meyeriana</taxon>
    </lineage>
</organism>